<keyword evidence="9" id="KW-0325">Glycoprotein</keyword>
<dbReference type="GO" id="GO:0001733">
    <property type="term" value="F:galactosylceramide sulfotransferase activity"/>
    <property type="evidence" value="ECO:0007669"/>
    <property type="project" value="InterPro"/>
</dbReference>
<keyword evidence="5" id="KW-0735">Signal-anchor</keyword>
<dbReference type="InterPro" id="IPR009729">
    <property type="entry name" value="Gal-3-0_sulfotransfrase"/>
</dbReference>
<dbReference type="AlphaFoldDB" id="A0A7J7IX17"/>
<reference evidence="11" key="1">
    <citation type="submission" date="2020-06" db="EMBL/GenBank/DDBJ databases">
        <title>Draft genome of Bugula neritina, a colonial animal packing powerful symbionts and potential medicines.</title>
        <authorList>
            <person name="Rayko M."/>
        </authorList>
    </citation>
    <scope>NUCLEOTIDE SEQUENCE [LARGE SCALE GENOMIC DNA]</scope>
    <source>
        <strain evidence="11">Kwan_BN1</strain>
    </source>
</reference>
<comment type="subcellular location">
    <subcellularLocation>
        <location evidence="1">Golgi apparatus membrane</location>
        <topology evidence="1">Single-pass type II membrane protein</topology>
    </subcellularLocation>
</comment>
<sequence>MPSDMRDVHIKARFYTAVAAADPVFDADSADIAKPNEVVADVQEVMTVDETTGPNYTTIFLMNTPSTLASSIQNILLRKAIDSKLKIALPQPNQDIMCFPMIFERKILLLRHPVLYLQASYYDNEWSDYVRGASFRTFIEDHYTRFALTFDYEKNLPYRNIQMFMLGSQPRQSEDRQHVEHKGKYLNKDFDVVMFQEHMMESLVLLKHSLNWKYKDLVTFGTHPHPERYDLRELTADVNRTIIHYNEADMKMYEILIDMFHKKVQDFGMERMRKEVAFLRKEIDIESQLCLPKSDGEVKQVINREELKLSWEGEAIRKCHFHVARGPELTNLLSMEYTEKMNSQRRALEEQSRKLAKQRKEQEY</sequence>
<dbReference type="InterPro" id="IPR027417">
    <property type="entry name" value="P-loop_NTPase"/>
</dbReference>
<evidence type="ECO:0000256" key="3">
    <source>
        <dbReference type="ARBA" id="ARBA00022679"/>
    </source>
</evidence>
<keyword evidence="10" id="KW-0175">Coiled coil</keyword>
<feature type="coiled-coil region" evidence="10">
    <location>
        <begin position="334"/>
        <end position="361"/>
    </location>
</feature>
<organism evidence="11 12">
    <name type="scientific">Bugula neritina</name>
    <name type="common">Brown bryozoan</name>
    <name type="synonym">Sertularia neritina</name>
    <dbReference type="NCBI Taxonomy" id="10212"/>
    <lineage>
        <taxon>Eukaryota</taxon>
        <taxon>Metazoa</taxon>
        <taxon>Spiralia</taxon>
        <taxon>Lophotrochozoa</taxon>
        <taxon>Bryozoa</taxon>
        <taxon>Gymnolaemata</taxon>
        <taxon>Cheilostomatida</taxon>
        <taxon>Flustrina</taxon>
        <taxon>Buguloidea</taxon>
        <taxon>Bugulidae</taxon>
        <taxon>Bugula</taxon>
    </lineage>
</organism>
<keyword evidence="8" id="KW-0472">Membrane</keyword>
<protein>
    <submittedName>
        <fullName evidence="11">GAL3ST2</fullName>
    </submittedName>
</protein>
<comment type="similarity">
    <text evidence="2">Belongs to the galactose-3-O-sulfotransferase family.</text>
</comment>
<keyword evidence="3" id="KW-0808">Transferase</keyword>
<dbReference type="Proteomes" id="UP000593567">
    <property type="component" value="Unassembled WGS sequence"/>
</dbReference>
<keyword evidence="6" id="KW-1133">Transmembrane helix</keyword>
<gene>
    <name evidence="11" type="ORF">EB796_023220</name>
</gene>
<dbReference type="EMBL" id="VXIV02003307">
    <property type="protein sequence ID" value="KAF6018472.1"/>
    <property type="molecule type" value="Genomic_DNA"/>
</dbReference>
<evidence type="ECO:0000256" key="7">
    <source>
        <dbReference type="ARBA" id="ARBA00023034"/>
    </source>
</evidence>
<evidence type="ECO:0000256" key="1">
    <source>
        <dbReference type="ARBA" id="ARBA00004323"/>
    </source>
</evidence>
<keyword evidence="4" id="KW-0812">Transmembrane</keyword>
<keyword evidence="7" id="KW-0333">Golgi apparatus</keyword>
<evidence type="ECO:0000313" key="12">
    <source>
        <dbReference type="Proteomes" id="UP000593567"/>
    </source>
</evidence>
<dbReference type="PANTHER" id="PTHR14647:SF87">
    <property type="entry name" value="PUTATIVE-RELATED"/>
    <property type="match status" value="1"/>
</dbReference>
<evidence type="ECO:0000313" key="11">
    <source>
        <dbReference type="EMBL" id="KAF6018472.1"/>
    </source>
</evidence>
<keyword evidence="12" id="KW-1185">Reference proteome</keyword>
<evidence type="ECO:0000256" key="4">
    <source>
        <dbReference type="ARBA" id="ARBA00022692"/>
    </source>
</evidence>
<name>A0A7J7IX17_BUGNE</name>
<evidence type="ECO:0000256" key="6">
    <source>
        <dbReference type="ARBA" id="ARBA00022989"/>
    </source>
</evidence>
<dbReference type="Gene3D" id="3.40.50.300">
    <property type="entry name" value="P-loop containing nucleotide triphosphate hydrolases"/>
    <property type="match status" value="1"/>
</dbReference>
<dbReference type="GO" id="GO:0000139">
    <property type="term" value="C:Golgi membrane"/>
    <property type="evidence" value="ECO:0007669"/>
    <property type="project" value="UniProtKB-SubCell"/>
</dbReference>
<dbReference type="Pfam" id="PF06990">
    <property type="entry name" value="Gal-3-0_sulfotr"/>
    <property type="match status" value="1"/>
</dbReference>
<dbReference type="PANTHER" id="PTHR14647">
    <property type="entry name" value="GALACTOSE-3-O-SULFOTRANSFERASE"/>
    <property type="match status" value="1"/>
</dbReference>
<evidence type="ECO:0000256" key="10">
    <source>
        <dbReference type="SAM" id="Coils"/>
    </source>
</evidence>
<evidence type="ECO:0000256" key="5">
    <source>
        <dbReference type="ARBA" id="ARBA00022968"/>
    </source>
</evidence>
<proteinExistence type="inferred from homology"/>
<comment type="caution">
    <text evidence="11">The sequence shown here is derived from an EMBL/GenBank/DDBJ whole genome shotgun (WGS) entry which is preliminary data.</text>
</comment>
<evidence type="ECO:0000256" key="9">
    <source>
        <dbReference type="ARBA" id="ARBA00023180"/>
    </source>
</evidence>
<evidence type="ECO:0000256" key="2">
    <source>
        <dbReference type="ARBA" id="ARBA00008124"/>
    </source>
</evidence>
<dbReference type="GO" id="GO:0009247">
    <property type="term" value="P:glycolipid biosynthetic process"/>
    <property type="evidence" value="ECO:0007669"/>
    <property type="project" value="InterPro"/>
</dbReference>
<accession>A0A7J7IX17</accession>
<evidence type="ECO:0000256" key="8">
    <source>
        <dbReference type="ARBA" id="ARBA00023136"/>
    </source>
</evidence>